<feature type="domain" description="Metallo-beta-lactamase" evidence="1">
    <location>
        <begin position="6"/>
        <end position="173"/>
    </location>
</feature>
<comment type="caution">
    <text evidence="2">The sequence shown here is derived from an EMBL/GenBank/DDBJ whole genome shotgun (WGS) entry which is preliminary data.</text>
</comment>
<dbReference type="InterPro" id="IPR001279">
    <property type="entry name" value="Metallo-B-lactamas"/>
</dbReference>
<dbReference type="PANTHER" id="PTHR43546:SF3">
    <property type="entry name" value="UPF0173 METAL-DEPENDENT HYDROLASE MJ1163"/>
    <property type="match status" value="1"/>
</dbReference>
<accession>A0ABU5N7L8</accession>
<dbReference type="SUPFAM" id="SSF56281">
    <property type="entry name" value="Metallo-hydrolase/oxidoreductase"/>
    <property type="match status" value="1"/>
</dbReference>
<dbReference type="InterPro" id="IPR036866">
    <property type="entry name" value="RibonucZ/Hydroxyglut_hydro"/>
</dbReference>
<dbReference type="RefSeq" id="WP_194424592.1">
    <property type="nucleotide sequence ID" value="NZ_BAAAPT010000002.1"/>
</dbReference>
<dbReference type="Gene3D" id="3.60.15.10">
    <property type="entry name" value="Ribonuclease Z/Hydroxyacylglutathione hydrolase-like"/>
    <property type="match status" value="1"/>
</dbReference>
<reference evidence="2 3" key="1">
    <citation type="submission" date="2023-10" db="EMBL/GenBank/DDBJ databases">
        <title>Microbacterium xanthum sp. nov., isolated from seaweed.</title>
        <authorList>
            <person name="Lee S.D."/>
        </authorList>
    </citation>
    <scope>NUCLEOTIDE SEQUENCE [LARGE SCALE GENOMIC DNA]</scope>
    <source>
        <strain evidence="2 3">KCTC 19124</strain>
    </source>
</reference>
<dbReference type="Proteomes" id="UP001291912">
    <property type="component" value="Unassembled WGS sequence"/>
</dbReference>
<dbReference type="SMART" id="SM00849">
    <property type="entry name" value="Lactamase_B"/>
    <property type="match status" value="1"/>
</dbReference>
<protein>
    <submittedName>
        <fullName evidence="2">MBL fold metallo-hydrolase</fullName>
    </submittedName>
</protein>
<keyword evidence="3" id="KW-1185">Reference proteome</keyword>
<evidence type="ECO:0000313" key="3">
    <source>
        <dbReference type="Proteomes" id="UP001291912"/>
    </source>
</evidence>
<evidence type="ECO:0000259" key="1">
    <source>
        <dbReference type="SMART" id="SM00849"/>
    </source>
</evidence>
<dbReference type="PANTHER" id="PTHR43546">
    <property type="entry name" value="UPF0173 METAL-DEPENDENT HYDROLASE MJ1163-RELATED"/>
    <property type="match status" value="1"/>
</dbReference>
<dbReference type="Pfam" id="PF13483">
    <property type="entry name" value="Lactamase_B_3"/>
    <property type="match status" value="1"/>
</dbReference>
<evidence type="ECO:0000313" key="2">
    <source>
        <dbReference type="EMBL" id="MDZ8162103.1"/>
    </source>
</evidence>
<name>A0ABU5N7L8_9MICO</name>
<sequence>MRVTKFEHATLTLRESGKTLIVDPGSFTSPLTDLEDVVGVVITHEHPDHWTPQHLDRILKAFPGTPIFGPRGVADAAADYEITVVSPGDAVTAGPFTLRFFGGRHAVIHESIPVIDNIGVLVNDTVYYPGDSYAVPEAPVKLLAAPVGAPWLKIGEAMEFVLAVKPRSAFGTHDMTLSVAGRQMGRARLTWAVEQNGGEFFELDPGESVDV</sequence>
<dbReference type="EMBL" id="JAWJYN010000002">
    <property type="protein sequence ID" value="MDZ8162103.1"/>
    <property type="molecule type" value="Genomic_DNA"/>
</dbReference>
<proteinExistence type="predicted"/>
<organism evidence="2 3">
    <name type="scientific">Microbacterium aquimaris</name>
    <dbReference type="NCBI Taxonomy" id="459816"/>
    <lineage>
        <taxon>Bacteria</taxon>
        <taxon>Bacillati</taxon>
        <taxon>Actinomycetota</taxon>
        <taxon>Actinomycetes</taxon>
        <taxon>Micrococcales</taxon>
        <taxon>Microbacteriaceae</taxon>
        <taxon>Microbacterium</taxon>
    </lineage>
</organism>
<dbReference type="InterPro" id="IPR050114">
    <property type="entry name" value="UPF0173_UPF0282_UlaG_hydrolase"/>
</dbReference>
<gene>
    <name evidence="2" type="ORF">R2Q92_09640</name>
</gene>